<feature type="domain" description="SGNH hydrolase-type esterase" evidence="2">
    <location>
        <begin position="145"/>
        <end position="310"/>
    </location>
</feature>
<accession>A0ABY4X0R8</accession>
<evidence type="ECO:0000313" key="5">
    <source>
        <dbReference type="Proteomes" id="UP001056255"/>
    </source>
</evidence>
<dbReference type="InterPro" id="IPR036514">
    <property type="entry name" value="SGNH_hydro_sf"/>
</dbReference>
<name>A0ABY4X0R8_9GAMM</name>
<keyword evidence="1" id="KW-0732">Signal</keyword>
<dbReference type="InterPro" id="IPR037461">
    <property type="entry name" value="CtCE2-like_dom"/>
</dbReference>
<dbReference type="Pfam" id="PF17996">
    <property type="entry name" value="CE2_N"/>
    <property type="match status" value="1"/>
</dbReference>
<dbReference type="InterPro" id="IPR040794">
    <property type="entry name" value="CE2_N"/>
</dbReference>
<dbReference type="SUPFAM" id="SSF52266">
    <property type="entry name" value="SGNH hydrolase"/>
    <property type="match status" value="1"/>
</dbReference>
<dbReference type="InterPro" id="IPR052762">
    <property type="entry name" value="PCW_deacetylase/CE"/>
</dbReference>
<evidence type="ECO:0000259" key="3">
    <source>
        <dbReference type="Pfam" id="PF17996"/>
    </source>
</evidence>
<feature type="domain" description="Carbohydrate esterase 2 N-terminal" evidence="3">
    <location>
        <begin position="31"/>
        <end position="132"/>
    </location>
</feature>
<evidence type="ECO:0000259" key="2">
    <source>
        <dbReference type="Pfam" id="PF13472"/>
    </source>
</evidence>
<protein>
    <submittedName>
        <fullName evidence="4">Lipolytic enzyme</fullName>
    </submittedName>
</protein>
<dbReference type="PANTHER" id="PTHR37834">
    <property type="entry name" value="GDSL-LIKE LIPASE/ACYLHYDROLASE DOMAIN PROTEIN (AFU_ORTHOLOGUE AFUA_2G00620)"/>
    <property type="match status" value="1"/>
</dbReference>
<sequence length="357" mass="39701">MLKQLGCASLLLLAGNAIAGSVPATHHALNYEGRTVKDYSGGTVQFNWPGTSVKTQFSGSMLKLTLIGNGDHFDVLIDGKFTQKLLTNRGNQPQTFTLFESDKSQNVLVEIIKRTENYDTLAQVISFDHDGGLQGVWETQPHILFIGDSISAGFGSESNKRECTWEEVYASSNARLAFPYQTGEVLNASITQVSFSGLGLIRNWSGNQPYHNLTYYADKASAVFGLTHDFEDTYPNLIVVEVGTNDFSTDPQPHEPWADIEEVKADWTARMVEFVGDLRQRYSGVNVILMPRPAYPYDYIIPATDEAIERLTAQGHEGIYSHTFVSPLEGCIWHPTAEEHKDIANKLSDFIQVNKLL</sequence>
<dbReference type="PANTHER" id="PTHR37834:SF2">
    <property type="entry name" value="ESTERASE, SGNH HYDROLASE-TYPE"/>
    <property type="match status" value="1"/>
</dbReference>
<keyword evidence="5" id="KW-1185">Reference proteome</keyword>
<dbReference type="Pfam" id="PF13472">
    <property type="entry name" value="Lipase_GDSL_2"/>
    <property type="match status" value="1"/>
</dbReference>
<organism evidence="4 5">
    <name type="scientific">Grimontia kaedaensis</name>
    <dbReference type="NCBI Taxonomy" id="2872157"/>
    <lineage>
        <taxon>Bacteria</taxon>
        <taxon>Pseudomonadati</taxon>
        <taxon>Pseudomonadota</taxon>
        <taxon>Gammaproteobacteria</taxon>
        <taxon>Vibrionales</taxon>
        <taxon>Vibrionaceae</taxon>
        <taxon>Grimontia</taxon>
    </lineage>
</organism>
<proteinExistence type="predicted"/>
<feature type="signal peptide" evidence="1">
    <location>
        <begin position="1"/>
        <end position="19"/>
    </location>
</feature>
<reference evidence="4" key="1">
    <citation type="submission" date="2021-08" db="EMBL/GenBank/DDBJ databases">
        <authorList>
            <person name="Sakaguchi M."/>
            <person name="Kikuchi T."/>
            <person name="Urbanczyk H."/>
        </authorList>
    </citation>
    <scope>NUCLEOTIDE SEQUENCE</scope>
    <source>
        <strain evidence="4">020920N</strain>
    </source>
</reference>
<dbReference type="InterPro" id="IPR013830">
    <property type="entry name" value="SGNH_hydro"/>
</dbReference>
<dbReference type="Proteomes" id="UP001056255">
    <property type="component" value="Chromosome II"/>
</dbReference>
<dbReference type="EMBL" id="CP082276">
    <property type="protein sequence ID" value="USH04805.1"/>
    <property type="molecule type" value="Genomic_DNA"/>
</dbReference>
<evidence type="ECO:0000313" key="4">
    <source>
        <dbReference type="EMBL" id="USH04805.1"/>
    </source>
</evidence>
<dbReference type="Gene3D" id="3.40.50.1110">
    <property type="entry name" value="SGNH hydrolase"/>
    <property type="match status" value="1"/>
</dbReference>
<evidence type="ECO:0000256" key="1">
    <source>
        <dbReference type="SAM" id="SignalP"/>
    </source>
</evidence>
<gene>
    <name evidence="4" type="ORF">K6Q96_24180</name>
</gene>
<dbReference type="RefSeq" id="WP_251880969.1">
    <property type="nucleotide sequence ID" value="NZ_CP082276.1"/>
</dbReference>
<dbReference type="Gene3D" id="2.60.120.260">
    <property type="entry name" value="Galactose-binding domain-like"/>
    <property type="match status" value="1"/>
</dbReference>
<feature type="chain" id="PRO_5045896812" evidence="1">
    <location>
        <begin position="20"/>
        <end position="357"/>
    </location>
</feature>
<dbReference type="CDD" id="cd01831">
    <property type="entry name" value="Endoglucanase_E_like"/>
    <property type="match status" value="1"/>
</dbReference>